<evidence type="ECO:0000313" key="3">
    <source>
        <dbReference type="Proteomes" id="UP000198417"/>
    </source>
</evidence>
<evidence type="ECO:0000259" key="1">
    <source>
        <dbReference type="Pfam" id="PF04575"/>
    </source>
</evidence>
<accession>A0A238ZZX1</accession>
<dbReference type="OrthoDB" id="7916830at2"/>
<protein>
    <submittedName>
        <fullName evidence="2">Tetratricopeptide repeat-containing protein</fullName>
    </submittedName>
</protein>
<feature type="domain" description="Surface lipoprotein assembly modifier C-terminal" evidence="1">
    <location>
        <begin position="153"/>
        <end position="434"/>
    </location>
</feature>
<gene>
    <name evidence="2" type="ORF">SAMN06265370_1542</name>
</gene>
<keyword evidence="3" id="KW-1185">Reference proteome</keyword>
<sequence>MALRQLLVRPFIALFFLLWIAGLCLPDLAAARGSKDIEILQLINDGRYDAARELLSAQTPSDADRAFAEARILKVQRRLREAINAFRLTLQIDPNYIEARRELAHTLLLNQQYDAAEFHFKALLDIESNESLREGYRRFLIVIDRNKPMGVTGHFSLIPSTNINRGTTQTLFDTTSGVFVIDSDSRASSGVGTQLGISGYFRNRTGPNSRVTLNWRLVGTHYEDTIHDNATGAVSLTYERVSEAWQWYVSPFFSLTWREDDADFDTKGARVGLTRPLSNKYTLYLSGSHEYRNYQNQVYKNGDYSLISLSLSRQINPSLMLNGGLAFEFNNTAAPHLRYYGRKVFAGISKSWQGGLQTSSSAEFGSRNFVGDFPVLASPRDDTYHALSFGVSNTRIEFGGFTPRLSCSYTTNESNVVFYEYKSTECLVSISKNF</sequence>
<name>A0A238ZZX1_9RHOB</name>
<evidence type="ECO:0000313" key="2">
    <source>
        <dbReference type="EMBL" id="SNR88935.1"/>
    </source>
</evidence>
<dbReference type="AlphaFoldDB" id="A0A238ZZX1"/>
<dbReference type="Pfam" id="PF14559">
    <property type="entry name" value="TPR_19"/>
    <property type="match status" value="1"/>
</dbReference>
<dbReference type="SUPFAM" id="SSF48452">
    <property type="entry name" value="TPR-like"/>
    <property type="match status" value="1"/>
</dbReference>
<dbReference type="InterPro" id="IPR007655">
    <property type="entry name" value="Slam_C"/>
</dbReference>
<dbReference type="RefSeq" id="WP_089274130.1">
    <property type="nucleotide sequence ID" value="NZ_FZNN01000054.1"/>
</dbReference>
<organism evidence="2 3">
    <name type="scientific">Puniceibacterium sediminis</name>
    <dbReference type="NCBI Taxonomy" id="1608407"/>
    <lineage>
        <taxon>Bacteria</taxon>
        <taxon>Pseudomonadati</taxon>
        <taxon>Pseudomonadota</taxon>
        <taxon>Alphaproteobacteria</taxon>
        <taxon>Rhodobacterales</taxon>
        <taxon>Paracoccaceae</taxon>
        <taxon>Puniceibacterium</taxon>
    </lineage>
</organism>
<dbReference type="EMBL" id="FZNN01000054">
    <property type="protein sequence ID" value="SNR88935.1"/>
    <property type="molecule type" value="Genomic_DNA"/>
</dbReference>
<dbReference type="SMART" id="SM00028">
    <property type="entry name" value="TPR"/>
    <property type="match status" value="2"/>
</dbReference>
<reference evidence="2 3" key="1">
    <citation type="submission" date="2017-06" db="EMBL/GenBank/DDBJ databases">
        <authorList>
            <person name="Kim H.J."/>
            <person name="Triplett B.A."/>
        </authorList>
    </citation>
    <scope>NUCLEOTIDE SEQUENCE [LARGE SCALE GENOMIC DNA]</scope>
    <source>
        <strain evidence="2 3">DSM 29052</strain>
    </source>
</reference>
<dbReference type="InterPro" id="IPR011990">
    <property type="entry name" value="TPR-like_helical_dom_sf"/>
</dbReference>
<dbReference type="Pfam" id="PF04575">
    <property type="entry name" value="SlipAM"/>
    <property type="match status" value="1"/>
</dbReference>
<proteinExistence type="predicted"/>
<dbReference type="Proteomes" id="UP000198417">
    <property type="component" value="Unassembled WGS sequence"/>
</dbReference>
<dbReference type="Gene3D" id="1.25.40.10">
    <property type="entry name" value="Tetratricopeptide repeat domain"/>
    <property type="match status" value="1"/>
</dbReference>
<dbReference type="InterPro" id="IPR019734">
    <property type="entry name" value="TPR_rpt"/>
</dbReference>